<protein>
    <recommendedName>
        <fullName evidence="3">Glycosyl transferase family 8</fullName>
    </recommendedName>
</protein>
<reference evidence="1 2" key="1">
    <citation type="submission" date="2018-05" db="EMBL/GenBank/DDBJ databases">
        <title>Genomic Encyclopedia of Type Strains, Phase IV (KMG-IV): sequencing the most valuable type-strain genomes for metagenomic binning, comparative biology and taxonomic classification.</title>
        <authorList>
            <person name="Goeker M."/>
        </authorList>
    </citation>
    <scope>NUCLEOTIDE SEQUENCE [LARGE SCALE GENOMIC DNA]</scope>
    <source>
        <strain evidence="1 2">DSM 103371</strain>
    </source>
</reference>
<keyword evidence="2" id="KW-1185">Reference proteome</keyword>
<dbReference type="EMBL" id="QGGV01000015">
    <property type="protein sequence ID" value="PWK52765.1"/>
    <property type="molecule type" value="Genomic_DNA"/>
</dbReference>
<dbReference type="AlphaFoldDB" id="A0A316FXB4"/>
<accession>A0A316FXB4</accession>
<gene>
    <name evidence="1" type="ORF">C8D95_11542</name>
</gene>
<evidence type="ECO:0008006" key="3">
    <source>
        <dbReference type="Google" id="ProtNLM"/>
    </source>
</evidence>
<dbReference type="Gene3D" id="3.90.550.10">
    <property type="entry name" value="Spore Coat Polysaccharide Biosynthesis Protein SpsA, Chain A"/>
    <property type="match status" value="1"/>
</dbReference>
<dbReference type="Proteomes" id="UP000245390">
    <property type="component" value="Unassembled WGS sequence"/>
</dbReference>
<dbReference type="RefSeq" id="WP_164721657.1">
    <property type="nucleotide sequence ID" value="NZ_CP034588.1"/>
</dbReference>
<comment type="caution">
    <text evidence="1">The sequence shown here is derived from an EMBL/GenBank/DDBJ whole genome shotgun (WGS) entry which is preliminary data.</text>
</comment>
<name>A0A316FXB4_9RHOB</name>
<dbReference type="InterPro" id="IPR029044">
    <property type="entry name" value="Nucleotide-diphossugar_trans"/>
</dbReference>
<evidence type="ECO:0000313" key="2">
    <source>
        <dbReference type="Proteomes" id="UP000245390"/>
    </source>
</evidence>
<evidence type="ECO:0000313" key="1">
    <source>
        <dbReference type="EMBL" id="PWK52765.1"/>
    </source>
</evidence>
<dbReference type="SUPFAM" id="SSF53448">
    <property type="entry name" value="Nucleotide-diphospho-sugar transferases"/>
    <property type="match status" value="1"/>
</dbReference>
<organism evidence="1 2">
    <name type="scientific">Silicimonas algicola</name>
    <dbReference type="NCBI Taxonomy" id="1826607"/>
    <lineage>
        <taxon>Bacteria</taxon>
        <taxon>Pseudomonadati</taxon>
        <taxon>Pseudomonadota</taxon>
        <taxon>Alphaproteobacteria</taxon>
        <taxon>Rhodobacterales</taxon>
        <taxon>Paracoccaceae</taxon>
    </lineage>
</organism>
<sequence>MGVPNTVLSIKWGTAFGAFDVNMLFRACLAHTPNDLKFVCLTDDASGLDPRIDARPIPDIALTPEEAKRPGVWRKLSLFSPDIADLGRVLFLDLDMLVVGDLSRFFEVSEGAVFQNMGESWRPEPRSDEKITGTCIFSFDTSGESSVLDAFLARKEANMNSWNNEQEFVGAHVSHASYWPEGMVVSFKRHLCHRNGMGLFAKPALPLPSASIVAFHGRPRPSDTREMTLWGTFPHLHLGPVPWIENYYRRFG</sequence>
<proteinExistence type="predicted"/>